<keyword evidence="8" id="KW-1185">Reference proteome</keyword>
<keyword evidence="2" id="KW-0843">Virulence</keyword>
<dbReference type="AlphaFoldDB" id="A0AAE0P8Q7"/>
<evidence type="ECO:0000256" key="1">
    <source>
        <dbReference type="ARBA" id="ARBA00022669"/>
    </source>
</evidence>
<evidence type="ECO:0000259" key="6">
    <source>
        <dbReference type="PROSITE" id="PS51782"/>
    </source>
</evidence>
<feature type="domain" description="LysM" evidence="6">
    <location>
        <begin position="39"/>
        <end position="84"/>
    </location>
</feature>
<dbReference type="EMBL" id="JAULSW010000001">
    <property type="protein sequence ID" value="KAK3395115.1"/>
    <property type="molecule type" value="Genomic_DNA"/>
</dbReference>
<feature type="signal peptide" evidence="5">
    <location>
        <begin position="1"/>
        <end position="19"/>
    </location>
</feature>
<feature type="compositionally biased region" description="Low complexity" evidence="4">
    <location>
        <begin position="99"/>
        <end position="122"/>
    </location>
</feature>
<dbReference type="SUPFAM" id="SSF54106">
    <property type="entry name" value="LysM domain"/>
    <property type="match status" value="2"/>
</dbReference>
<dbReference type="SMART" id="SM00257">
    <property type="entry name" value="LysM"/>
    <property type="match status" value="3"/>
</dbReference>
<keyword evidence="1" id="KW-0147">Chitin-binding</keyword>
<dbReference type="InterPro" id="IPR052210">
    <property type="entry name" value="LysM1-like"/>
</dbReference>
<accession>A0AAE0P8Q7</accession>
<reference evidence="7" key="1">
    <citation type="journal article" date="2023" name="Mol. Phylogenet. Evol.">
        <title>Genome-scale phylogeny and comparative genomics of the fungal order Sordariales.</title>
        <authorList>
            <person name="Hensen N."/>
            <person name="Bonometti L."/>
            <person name="Westerberg I."/>
            <person name="Brannstrom I.O."/>
            <person name="Guillou S."/>
            <person name="Cros-Aarteil S."/>
            <person name="Calhoun S."/>
            <person name="Haridas S."/>
            <person name="Kuo A."/>
            <person name="Mondo S."/>
            <person name="Pangilinan J."/>
            <person name="Riley R."/>
            <person name="LaButti K."/>
            <person name="Andreopoulos B."/>
            <person name="Lipzen A."/>
            <person name="Chen C."/>
            <person name="Yan M."/>
            <person name="Daum C."/>
            <person name="Ng V."/>
            <person name="Clum A."/>
            <person name="Steindorff A."/>
            <person name="Ohm R.A."/>
            <person name="Martin F."/>
            <person name="Silar P."/>
            <person name="Natvig D.O."/>
            <person name="Lalanne C."/>
            <person name="Gautier V."/>
            <person name="Ament-Velasquez S.L."/>
            <person name="Kruys A."/>
            <person name="Hutchinson M.I."/>
            <person name="Powell A.J."/>
            <person name="Barry K."/>
            <person name="Miller A.N."/>
            <person name="Grigoriev I.V."/>
            <person name="Debuchy R."/>
            <person name="Gladieux P."/>
            <person name="Hiltunen Thoren M."/>
            <person name="Johannesson H."/>
        </authorList>
    </citation>
    <scope>NUCLEOTIDE SEQUENCE</scope>
    <source>
        <strain evidence="7">CBS 232.78</strain>
    </source>
</reference>
<dbReference type="Gene3D" id="3.10.350.10">
    <property type="entry name" value="LysM domain"/>
    <property type="match status" value="3"/>
</dbReference>
<dbReference type="CDD" id="cd00118">
    <property type="entry name" value="LysM"/>
    <property type="match status" value="2"/>
</dbReference>
<dbReference type="InterPro" id="IPR018392">
    <property type="entry name" value="LysM"/>
</dbReference>
<evidence type="ECO:0000256" key="5">
    <source>
        <dbReference type="SAM" id="SignalP"/>
    </source>
</evidence>
<reference evidence="7" key="2">
    <citation type="submission" date="2023-06" db="EMBL/GenBank/DDBJ databases">
        <authorList>
            <consortium name="Lawrence Berkeley National Laboratory"/>
            <person name="Haridas S."/>
            <person name="Hensen N."/>
            <person name="Bonometti L."/>
            <person name="Westerberg I."/>
            <person name="Brannstrom I.O."/>
            <person name="Guillou S."/>
            <person name="Cros-Aarteil S."/>
            <person name="Calhoun S."/>
            <person name="Kuo A."/>
            <person name="Mondo S."/>
            <person name="Pangilinan J."/>
            <person name="Riley R."/>
            <person name="LaButti K."/>
            <person name="Andreopoulos B."/>
            <person name="Lipzen A."/>
            <person name="Chen C."/>
            <person name="Yanf M."/>
            <person name="Daum C."/>
            <person name="Ng V."/>
            <person name="Clum A."/>
            <person name="Steindorff A."/>
            <person name="Ohm R."/>
            <person name="Martin F."/>
            <person name="Silar P."/>
            <person name="Natvig D."/>
            <person name="Lalanne C."/>
            <person name="Gautier V."/>
            <person name="Ament-velasquez S.L."/>
            <person name="Kruys A."/>
            <person name="Hutchinson M.I."/>
            <person name="Powell A.J."/>
            <person name="Barry K."/>
            <person name="Miller A.N."/>
            <person name="Grigoriev I.V."/>
            <person name="Debuchy R."/>
            <person name="Gladieux P."/>
            <person name="Thoren M.H."/>
            <person name="Johannesson H."/>
        </authorList>
    </citation>
    <scope>NUCLEOTIDE SEQUENCE</scope>
    <source>
        <strain evidence="7">CBS 232.78</strain>
    </source>
</reference>
<evidence type="ECO:0000256" key="4">
    <source>
        <dbReference type="SAM" id="MobiDB-lite"/>
    </source>
</evidence>
<evidence type="ECO:0000313" key="8">
    <source>
        <dbReference type="Proteomes" id="UP001285441"/>
    </source>
</evidence>
<dbReference type="Pfam" id="PF01476">
    <property type="entry name" value="LysM"/>
    <property type="match status" value="2"/>
</dbReference>
<organism evidence="7 8">
    <name type="scientific">Podospora didyma</name>
    <dbReference type="NCBI Taxonomy" id="330526"/>
    <lineage>
        <taxon>Eukaryota</taxon>
        <taxon>Fungi</taxon>
        <taxon>Dikarya</taxon>
        <taxon>Ascomycota</taxon>
        <taxon>Pezizomycotina</taxon>
        <taxon>Sordariomycetes</taxon>
        <taxon>Sordariomycetidae</taxon>
        <taxon>Sordariales</taxon>
        <taxon>Podosporaceae</taxon>
        <taxon>Podospora</taxon>
    </lineage>
</organism>
<dbReference type="PROSITE" id="PS51782">
    <property type="entry name" value="LYSM"/>
    <property type="match status" value="3"/>
</dbReference>
<gene>
    <name evidence="7" type="ORF">B0H63DRAFT_462675</name>
</gene>
<evidence type="ECO:0000313" key="7">
    <source>
        <dbReference type="EMBL" id="KAK3395115.1"/>
    </source>
</evidence>
<comment type="caution">
    <text evidence="7">The sequence shown here is derived from an EMBL/GenBank/DDBJ whole genome shotgun (WGS) entry which is preliminary data.</text>
</comment>
<keyword evidence="5" id="KW-0732">Signal</keyword>
<feature type="region of interest" description="Disordered" evidence="4">
    <location>
        <begin position="92"/>
        <end position="126"/>
    </location>
</feature>
<dbReference type="PANTHER" id="PTHR34997:SF18">
    <property type="entry name" value="LYSM DOMAIN-CONTAINING PROTEIN"/>
    <property type="match status" value="1"/>
</dbReference>
<dbReference type="GO" id="GO:0008061">
    <property type="term" value="F:chitin binding"/>
    <property type="evidence" value="ECO:0007669"/>
    <property type="project" value="UniProtKB-KW"/>
</dbReference>
<proteinExistence type="inferred from homology"/>
<feature type="chain" id="PRO_5042167210" evidence="5">
    <location>
        <begin position="20"/>
        <end position="264"/>
    </location>
</feature>
<feature type="domain" description="LysM" evidence="6">
    <location>
        <begin position="216"/>
        <end position="262"/>
    </location>
</feature>
<feature type="domain" description="LysM" evidence="6">
    <location>
        <begin position="137"/>
        <end position="183"/>
    </location>
</feature>
<protein>
    <submittedName>
        <fullName evidence="7">LysM domain-containing protein</fullName>
    </submittedName>
</protein>
<dbReference type="PANTHER" id="PTHR34997">
    <property type="entry name" value="AM15"/>
    <property type="match status" value="1"/>
</dbReference>
<dbReference type="Proteomes" id="UP001285441">
    <property type="component" value="Unassembled WGS sequence"/>
</dbReference>
<evidence type="ECO:0000256" key="3">
    <source>
        <dbReference type="ARBA" id="ARBA00044955"/>
    </source>
</evidence>
<sequence>MPSANSLIWLALLPACAFALGPRIVGQRDAAVAAIDCSFEVTAAPGDTCNSFLDEWCLTLPEFQALNPTLKSCPNLTAGQKYCVLGGATPTATPPSPPATTAKPTTASSSAPAKPTSTTSAPGFEPTQPGLVSNCNGFYLVKAGDTCEKVAGTYLIALPDFYKWNPSIGAGCTNMWADYYVCVSVPGATHPSPSPSPTPIPGPQPQMPNIVSTCRRYYQVNAGDSCYAIQQANGITLDQIRRWNPEVNAGCTNLWLGYYICIGA</sequence>
<dbReference type="InterPro" id="IPR036779">
    <property type="entry name" value="LysM_dom_sf"/>
</dbReference>
<name>A0AAE0P8Q7_9PEZI</name>
<comment type="similarity">
    <text evidence="3">Belongs to the secreted LysM effector family.</text>
</comment>
<evidence type="ECO:0000256" key="2">
    <source>
        <dbReference type="ARBA" id="ARBA00023026"/>
    </source>
</evidence>